<dbReference type="AlphaFoldDB" id="A0A7D5J108"/>
<keyword evidence="6" id="KW-0479">Metal-binding</keyword>
<dbReference type="NCBIfam" id="TIGR00685">
    <property type="entry name" value="T6PP"/>
    <property type="match status" value="1"/>
</dbReference>
<evidence type="ECO:0000256" key="2">
    <source>
        <dbReference type="ARBA" id="ARBA00005199"/>
    </source>
</evidence>
<comment type="similarity">
    <text evidence="3 6">Belongs to the trehalose phosphatase family.</text>
</comment>
<dbReference type="InterPro" id="IPR044651">
    <property type="entry name" value="OTSB-like"/>
</dbReference>
<evidence type="ECO:0000256" key="3">
    <source>
        <dbReference type="ARBA" id="ARBA00008770"/>
    </source>
</evidence>
<evidence type="ECO:0000256" key="6">
    <source>
        <dbReference type="RuleBase" id="RU361117"/>
    </source>
</evidence>
<comment type="catalytic activity">
    <reaction evidence="1 6">
        <text>alpha,alpha-trehalose 6-phosphate + H2O = alpha,alpha-trehalose + phosphate</text>
        <dbReference type="Rhea" id="RHEA:23420"/>
        <dbReference type="ChEBI" id="CHEBI:15377"/>
        <dbReference type="ChEBI" id="CHEBI:16551"/>
        <dbReference type="ChEBI" id="CHEBI:43474"/>
        <dbReference type="ChEBI" id="CHEBI:58429"/>
        <dbReference type="EC" id="3.1.3.12"/>
    </reaction>
</comment>
<dbReference type="InterPro" id="IPR023214">
    <property type="entry name" value="HAD_sf"/>
</dbReference>
<dbReference type="RefSeq" id="WP_178014498.1">
    <property type="nucleotide sequence ID" value="NZ_CP058316.1"/>
</dbReference>
<gene>
    <name evidence="7" type="primary">otsB</name>
    <name evidence="7" type="ORF">HW566_15855</name>
</gene>
<dbReference type="Gene3D" id="3.40.50.1000">
    <property type="entry name" value="HAD superfamily/HAD-like"/>
    <property type="match status" value="1"/>
</dbReference>
<dbReference type="EMBL" id="CP058316">
    <property type="protein sequence ID" value="QLD13115.1"/>
    <property type="molecule type" value="Genomic_DNA"/>
</dbReference>
<dbReference type="GO" id="GO:0046872">
    <property type="term" value="F:metal ion binding"/>
    <property type="evidence" value="ECO:0007669"/>
    <property type="project" value="UniProtKB-KW"/>
</dbReference>
<name>A0A7D5J108_9MICO</name>
<evidence type="ECO:0000256" key="5">
    <source>
        <dbReference type="ARBA" id="ARBA00024179"/>
    </source>
</evidence>
<dbReference type="PANTHER" id="PTHR43768">
    <property type="entry name" value="TREHALOSE 6-PHOSPHATE PHOSPHATASE"/>
    <property type="match status" value="1"/>
</dbReference>
<dbReference type="SUPFAM" id="SSF56784">
    <property type="entry name" value="HAD-like"/>
    <property type="match status" value="1"/>
</dbReference>
<dbReference type="GO" id="GO:0005992">
    <property type="term" value="P:trehalose biosynthetic process"/>
    <property type="evidence" value="ECO:0007669"/>
    <property type="project" value="UniProtKB-UniPathway"/>
</dbReference>
<organism evidence="7 8">
    <name type="scientific">Microbacterium oleivorans</name>
    <dbReference type="NCBI Taxonomy" id="273677"/>
    <lineage>
        <taxon>Bacteria</taxon>
        <taxon>Bacillati</taxon>
        <taxon>Actinomycetota</taxon>
        <taxon>Actinomycetes</taxon>
        <taxon>Micrococcales</taxon>
        <taxon>Microbacteriaceae</taxon>
        <taxon>Microbacterium</taxon>
    </lineage>
</organism>
<evidence type="ECO:0000256" key="4">
    <source>
        <dbReference type="ARBA" id="ARBA00022801"/>
    </source>
</evidence>
<dbReference type="PANTHER" id="PTHR43768:SF3">
    <property type="entry name" value="TREHALOSE 6-PHOSPHATE PHOSPHATASE"/>
    <property type="match status" value="1"/>
</dbReference>
<evidence type="ECO:0000256" key="1">
    <source>
        <dbReference type="ARBA" id="ARBA00000500"/>
    </source>
</evidence>
<dbReference type="InterPro" id="IPR003337">
    <property type="entry name" value="Trehalose_PPase"/>
</dbReference>
<sequence>MNPEATSSPSDLDGAVERAGSARHLLVALDFDGTLAPLVDDPMSARMLPAARDALDRLSSAPETTVALVSGRTLEHLAEISERSPDSRIHLAGSHGAEFWHPGGEQDADTDDDAELRDVLTDRAEAMIGGLDGAWIERKRFGFGLHTRLSDPQRAAEAIARIDELVAAHAPAWRRRTGQDILEFASRHEGKDSAIRRLRELVGADAVVFAGDDVTDEDALASLEPGDIGIRVGGGESVATYRVADAAALAVLLGRLAEARTRG</sequence>
<dbReference type="Gene3D" id="3.30.70.1020">
    <property type="entry name" value="Trehalose-6-phosphate phosphatase related protein, domain 2"/>
    <property type="match status" value="1"/>
</dbReference>
<comment type="cofactor">
    <cofactor evidence="6">
        <name>Mg(2+)</name>
        <dbReference type="ChEBI" id="CHEBI:18420"/>
    </cofactor>
</comment>
<dbReference type="InterPro" id="IPR036412">
    <property type="entry name" value="HAD-like_sf"/>
</dbReference>
<reference evidence="7 8" key="1">
    <citation type="submission" date="2020-06" db="EMBL/GenBank/DDBJ databases">
        <authorList>
            <person name="Jo H."/>
        </authorList>
    </citation>
    <scope>NUCLEOTIDE SEQUENCE [LARGE SCALE GENOMIC DNA]</scope>
    <source>
        <strain evidence="7 8">I46</strain>
    </source>
</reference>
<accession>A0A7D5J108</accession>
<dbReference type="GO" id="GO:0004805">
    <property type="term" value="F:trehalose-phosphatase activity"/>
    <property type="evidence" value="ECO:0007669"/>
    <property type="project" value="UniProtKB-EC"/>
</dbReference>
<dbReference type="InterPro" id="IPR006379">
    <property type="entry name" value="HAD-SF_hydro_IIB"/>
</dbReference>
<proteinExistence type="inferred from homology"/>
<evidence type="ECO:0000313" key="7">
    <source>
        <dbReference type="EMBL" id="QLD13115.1"/>
    </source>
</evidence>
<dbReference type="Proteomes" id="UP000509638">
    <property type="component" value="Chromosome"/>
</dbReference>
<dbReference type="EC" id="3.1.3.12" evidence="6"/>
<evidence type="ECO:0000313" key="8">
    <source>
        <dbReference type="Proteomes" id="UP000509638"/>
    </source>
</evidence>
<dbReference type="UniPathway" id="UPA00299"/>
<dbReference type="NCBIfam" id="TIGR01484">
    <property type="entry name" value="HAD-SF-IIB"/>
    <property type="match status" value="1"/>
</dbReference>
<comment type="function">
    <text evidence="5 6">Removes the phosphate from trehalose 6-phosphate to produce free trehalose.</text>
</comment>
<keyword evidence="4 6" id="KW-0378">Hydrolase</keyword>
<dbReference type="Pfam" id="PF02358">
    <property type="entry name" value="Trehalose_PPase"/>
    <property type="match status" value="1"/>
</dbReference>
<protein>
    <recommendedName>
        <fullName evidence="6">Trehalose 6-phosphate phosphatase</fullName>
        <ecNumber evidence="6">3.1.3.12</ecNumber>
    </recommendedName>
</protein>
<comment type="pathway">
    <text evidence="2 6">Glycan biosynthesis; trehalose biosynthesis.</text>
</comment>
<keyword evidence="6" id="KW-0460">Magnesium</keyword>